<organism evidence="4 5">
    <name type="scientific">Salinarimonas ramus</name>
    <dbReference type="NCBI Taxonomy" id="690164"/>
    <lineage>
        <taxon>Bacteria</taxon>
        <taxon>Pseudomonadati</taxon>
        <taxon>Pseudomonadota</taxon>
        <taxon>Alphaproteobacteria</taxon>
        <taxon>Hyphomicrobiales</taxon>
        <taxon>Salinarimonadaceae</taxon>
        <taxon>Salinarimonas</taxon>
    </lineage>
</organism>
<dbReference type="PANTHER" id="PTHR30469">
    <property type="entry name" value="MULTIDRUG RESISTANCE PROTEIN MDTA"/>
    <property type="match status" value="1"/>
</dbReference>
<comment type="caution">
    <text evidence="4">The sequence shown here is derived from an EMBL/GenBank/DDBJ whole genome shotgun (WGS) entry which is preliminary data.</text>
</comment>
<keyword evidence="2" id="KW-0175">Coiled coil</keyword>
<name>A0A917Q4X6_9HYPH</name>
<dbReference type="Gene3D" id="2.40.50.100">
    <property type="match status" value="1"/>
</dbReference>
<evidence type="ECO:0000313" key="5">
    <source>
        <dbReference type="Proteomes" id="UP000600449"/>
    </source>
</evidence>
<proteinExistence type="inferred from homology"/>
<sequence>MFRVPSRLPRAAVVAGALVALVSAVPALAAPLAPTTIVETKAVYGTVEARERAPARARIGGTLVSRDVEEGDLVERGQAIGRVVDEKIALQRDALEARLRSLAAERDNARTELGRAEELVSRGVSTQQRVDQLRTQVQVLDGQIAAAEAERAVLDQQTTEGTILAPIAGRVVSAPATPGSVVMPGETVVTIAGGGLFLRLSLPERHADLLEEGASVAISTSEGTHEGVIAKVYPLIENGRVQADVEIADIGGFFVGGRTLVEVPVATREAIAIPVDAVETRGGLDFVTLAGPDGPREVVVLLGARLPDGAVEIVSGLRAGDEVMQ</sequence>
<dbReference type="RefSeq" id="WP_188909972.1">
    <property type="nucleotide sequence ID" value="NZ_BMMF01000002.1"/>
</dbReference>
<feature type="chain" id="PRO_5036858419" evidence="3">
    <location>
        <begin position="30"/>
        <end position="325"/>
    </location>
</feature>
<dbReference type="AlphaFoldDB" id="A0A917Q4X6"/>
<dbReference type="NCBIfam" id="TIGR01730">
    <property type="entry name" value="RND_mfp"/>
    <property type="match status" value="1"/>
</dbReference>
<evidence type="ECO:0000256" key="1">
    <source>
        <dbReference type="ARBA" id="ARBA00009477"/>
    </source>
</evidence>
<reference evidence="4 5" key="1">
    <citation type="journal article" date="2014" name="Int. J. Syst. Evol. Microbiol.">
        <title>Complete genome sequence of Corynebacterium casei LMG S-19264T (=DSM 44701T), isolated from a smear-ripened cheese.</title>
        <authorList>
            <consortium name="US DOE Joint Genome Institute (JGI-PGF)"/>
            <person name="Walter F."/>
            <person name="Albersmeier A."/>
            <person name="Kalinowski J."/>
            <person name="Ruckert C."/>
        </authorList>
    </citation>
    <scope>NUCLEOTIDE SEQUENCE [LARGE SCALE GENOMIC DNA]</scope>
    <source>
        <strain evidence="4 5">CGMCC 1.9161</strain>
    </source>
</reference>
<dbReference type="EMBL" id="BMMF01000002">
    <property type="protein sequence ID" value="GGK24433.1"/>
    <property type="molecule type" value="Genomic_DNA"/>
</dbReference>
<dbReference type="Proteomes" id="UP000600449">
    <property type="component" value="Unassembled WGS sequence"/>
</dbReference>
<protein>
    <submittedName>
        <fullName evidence="4">Membrane protein</fullName>
    </submittedName>
</protein>
<evidence type="ECO:0000256" key="3">
    <source>
        <dbReference type="SAM" id="SignalP"/>
    </source>
</evidence>
<dbReference type="InterPro" id="IPR006143">
    <property type="entry name" value="RND_pump_MFP"/>
</dbReference>
<keyword evidence="5" id="KW-1185">Reference proteome</keyword>
<dbReference type="Gene3D" id="2.40.420.20">
    <property type="match status" value="1"/>
</dbReference>
<feature type="signal peptide" evidence="3">
    <location>
        <begin position="1"/>
        <end position="29"/>
    </location>
</feature>
<dbReference type="SUPFAM" id="SSF111369">
    <property type="entry name" value="HlyD-like secretion proteins"/>
    <property type="match status" value="1"/>
</dbReference>
<dbReference type="GO" id="GO:0015562">
    <property type="term" value="F:efflux transmembrane transporter activity"/>
    <property type="evidence" value="ECO:0007669"/>
    <property type="project" value="TreeGrafter"/>
</dbReference>
<gene>
    <name evidence="4" type="ORF">GCM10011322_08830</name>
</gene>
<keyword evidence="3" id="KW-0732">Signal</keyword>
<feature type="coiled-coil region" evidence="2">
    <location>
        <begin position="92"/>
        <end position="157"/>
    </location>
</feature>
<accession>A0A917Q4X6</accession>
<dbReference type="Gene3D" id="1.10.287.470">
    <property type="entry name" value="Helix hairpin bin"/>
    <property type="match status" value="1"/>
</dbReference>
<evidence type="ECO:0000313" key="4">
    <source>
        <dbReference type="EMBL" id="GGK24433.1"/>
    </source>
</evidence>
<dbReference type="GO" id="GO:1990281">
    <property type="term" value="C:efflux pump complex"/>
    <property type="evidence" value="ECO:0007669"/>
    <property type="project" value="TreeGrafter"/>
</dbReference>
<comment type="similarity">
    <text evidence="1">Belongs to the membrane fusion protein (MFP) (TC 8.A.1) family.</text>
</comment>
<dbReference type="PANTHER" id="PTHR30469:SF15">
    <property type="entry name" value="HLYD FAMILY OF SECRETION PROTEINS"/>
    <property type="match status" value="1"/>
</dbReference>
<evidence type="ECO:0000256" key="2">
    <source>
        <dbReference type="SAM" id="Coils"/>
    </source>
</evidence>